<evidence type="ECO:0000313" key="3">
    <source>
        <dbReference type="Proteomes" id="UP000095767"/>
    </source>
</evidence>
<feature type="non-terminal residue" evidence="2">
    <location>
        <position position="1"/>
    </location>
</feature>
<keyword evidence="1" id="KW-1133">Transmembrane helix</keyword>
<name>A0A1E5WIY6_9POAL</name>
<gene>
    <name evidence="2" type="ORF">BAE44_0001643</name>
</gene>
<feature type="transmembrane region" description="Helical" evidence="1">
    <location>
        <begin position="28"/>
        <end position="53"/>
    </location>
</feature>
<organism evidence="2 3">
    <name type="scientific">Dichanthelium oligosanthes</name>
    <dbReference type="NCBI Taxonomy" id="888268"/>
    <lineage>
        <taxon>Eukaryota</taxon>
        <taxon>Viridiplantae</taxon>
        <taxon>Streptophyta</taxon>
        <taxon>Embryophyta</taxon>
        <taxon>Tracheophyta</taxon>
        <taxon>Spermatophyta</taxon>
        <taxon>Magnoliopsida</taxon>
        <taxon>Liliopsida</taxon>
        <taxon>Poales</taxon>
        <taxon>Poaceae</taxon>
        <taxon>PACMAD clade</taxon>
        <taxon>Panicoideae</taxon>
        <taxon>Panicodae</taxon>
        <taxon>Paniceae</taxon>
        <taxon>Dichantheliinae</taxon>
        <taxon>Dichanthelium</taxon>
    </lineage>
</organism>
<proteinExistence type="predicted"/>
<evidence type="ECO:0000313" key="2">
    <source>
        <dbReference type="EMBL" id="OEL37341.1"/>
    </source>
</evidence>
<dbReference type="EMBL" id="LWDX02005886">
    <property type="protein sequence ID" value="OEL37341.1"/>
    <property type="molecule type" value="Genomic_DNA"/>
</dbReference>
<keyword evidence="1" id="KW-0472">Membrane</keyword>
<sequence length="54" mass="6377">LSQLYVNNVVSHYHFVISRQLCRGHQDLVWFPFFPCCLHPLPGCLLSLTFMVLW</sequence>
<dbReference type="Proteomes" id="UP000095767">
    <property type="component" value="Unassembled WGS sequence"/>
</dbReference>
<reference evidence="2 3" key="1">
    <citation type="submission" date="2016-09" db="EMBL/GenBank/DDBJ databases">
        <title>The draft genome of Dichanthelium oligosanthes: A C3 panicoid grass species.</title>
        <authorList>
            <person name="Studer A.J."/>
            <person name="Schnable J.C."/>
            <person name="Brutnell T.P."/>
        </authorList>
    </citation>
    <scope>NUCLEOTIDE SEQUENCE [LARGE SCALE GENOMIC DNA]</scope>
    <source>
        <strain evidence="3">cv. Kellogg 1175</strain>
        <tissue evidence="2">Leaf</tissue>
    </source>
</reference>
<evidence type="ECO:0000256" key="1">
    <source>
        <dbReference type="SAM" id="Phobius"/>
    </source>
</evidence>
<dbReference type="AlphaFoldDB" id="A0A1E5WIY6"/>
<comment type="caution">
    <text evidence="2">The sequence shown here is derived from an EMBL/GenBank/DDBJ whole genome shotgun (WGS) entry which is preliminary data.</text>
</comment>
<protein>
    <submittedName>
        <fullName evidence="2">Uncharacterized protein</fullName>
    </submittedName>
</protein>
<keyword evidence="1" id="KW-0812">Transmembrane</keyword>
<keyword evidence="3" id="KW-1185">Reference proteome</keyword>
<accession>A0A1E5WIY6</accession>